<dbReference type="Pfam" id="PF05714">
    <property type="entry name" value="PFam54_60"/>
    <property type="match status" value="1"/>
</dbReference>
<dbReference type="RefSeq" id="WP_231439691.1">
    <property type="nucleotide sequence ID" value="NZ_AZIT01000002.1"/>
</dbReference>
<accession>W6THE8</accession>
<dbReference type="Proteomes" id="UP000019148">
    <property type="component" value="Unassembled WGS sequence"/>
</dbReference>
<gene>
    <name evidence="1" type="ORF">BDCR2A_01083</name>
</gene>
<comment type="caution">
    <text evidence="1">The sequence shown here is derived from an EMBL/GenBank/DDBJ whole genome shotgun (WGS) entry which is preliminary data.</text>
</comment>
<evidence type="ECO:0000313" key="1">
    <source>
        <dbReference type="EMBL" id="ETZ17888.1"/>
    </source>
</evidence>
<dbReference type="AlphaFoldDB" id="W6THE8"/>
<dbReference type="PATRIC" id="fig|1432657.3.peg.1068"/>
<proteinExistence type="predicted"/>
<protein>
    <submittedName>
        <fullName evidence="1">Putative membrane spanning protein</fullName>
    </submittedName>
</protein>
<dbReference type="EMBL" id="AZIT01000002">
    <property type="protein sequence ID" value="ETZ17888.1"/>
    <property type="molecule type" value="Genomic_DNA"/>
</dbReference>
<sequence length="226" mass="25582">MGRYFDYYSSLYYRNIFDSIDKVFNKVPYKVDDNGKELVYGGVKVSGRVEDKTTASARDEVLLAFGYSNGFTRAFGVFASKLVATPALLAKNKVKLKDLLIKIRKCAKAYYVDAYDTLQNNLSNLESLSAAEVKSLHDNLALLKAEREKLVSKILQPLKNKYPIIEEYLIEEYLANSDSEILANITADEIETYWNTLSAEFDSICNEIMMISGEIKGILDRFEVKG</sequence>
<reference evidence="1 2" key="1">
    <citation type="submission" date="2013-12" db="EMBL/GenBank/DDBJ databases">
        <title>Comparative genomics of relapsing fever spirochetes.</title>
        <authorList>
            <person name="Schwan T.G."/>
            <person name="Raffel S.J."/>
            <person name="Porcella S.F."/>
        </authorList>
    </citation>
    <scope>NUCLEOTIDE SEQUENCE [LARGE SCALE GENOMIC DNA]</scope>
    <source>
        <strain evidence="1 2">CR2A</strain>
    </source>
</reference>
<dbReference type="InterPro" id="IPR008421">
    <property type="entry name" value="Borrelia_lipoprotein_PFam54/60"/>
</dbReference>
<name>W6THE8_9SPIR</name>
<organism evidence="1 2">
    <name type="scientific">Borrelia duttonii CR2A</name>
    <dbReference type="NCBI Taxonomy" id="1432657"/>
    <lineage>
        <taxon>Bacteria</taxon>
        <taxon>Pseudomonadati</taxon>
        <taxon>Spirochaetota</taxon>
        <taxon>Spirochaetia</taxon>
        <taxon>Spirochaetales</taxon>
        <taxon>Borreliaceae</taxon>
        <taxon>Borrelia</taxon>
    </lineage>
</organism>
<dbReference type="Gene3D" id="1.10.3160.10">
    <property type="entry name" value="Bbcrasp-1"/>
    <property type="match status" value="1"/>
</dbReference>
<evidence type="ECO:0000313" key="2">
    <source>
        <dbReference type="Proteomes" id="UP000019148"/>
    </source>
</evidence>